<name>A0ABM9RS77_PARSO</name>
<keyword evidence="3" id="KW-1185">Reference proteome</keyword>
<protein>
    <submittedName>
        <fullName evidence="2">Fimbrial assembly protein PilN</fullName>
    </submittedName>
</protein>
<dbReference type="RefSeq" id="WP_057545394.1">
    <property type="nucleotide sequence ID" value="NZ_CDNJ01000014.1"/>
</dbReference>
<sequence length="174" mass="20388">MKIQLNSISEYIKQDWKKNMLVAIFIIVLVSIYSLIIPTQYMNMISIDVNYSGKHVTDENKKVLEWEFAENIKNTINQTSKHKSLGINATYENYTNIVSLYTKGSNSKNNNFKLKEQCKMIQRKYKDEDISIRLINNQIIQTPKIMQNFIISILIVLTVIILSFLIKYNQKEVN</sequence>
<dbReference type="EMBL" id="LN679998">
    <property type="protein sequence ID" value="CEJ74927.1"/>
    <property type="molecule type" value="Genomic_DNA"/>
</dbReference>
<keyword evidence="1" id="KW-0812">Transmembrane</keyword>
<organism evidence="2 3">
    <name type="scientific">Paraclostridium sordellii</name>
    <name type="common">Clostridium sordellii</name>
    <dbReference type="NCBI Taxonomy" id="1505"/>
    <lineage>
        <taxon>Bacteria</taxon>
        <taxon>Bacillati</taxon>
        <taxon>Bacillota</taxon>
        <taxon>Clostridia</taxon>
        <taxon>Peptostreptococcales</taxon>
        <taxon>Peptostreptococcaceae</taxon>
        <taxon>Paraclostridium</taxon>
    </lineage>
</organism>
<evidence type="ECO:0000256" key="1">
    <source>
        <dbReference type="SAM" id="Phobius"/>
    </source>
</evidence>
<evidence type="ECO:0000313" key="3">
    <source>
        <dbReference type="Proteomes" id="UP000032811"/>
    </source>
</evidence>
<keyword evidence="1" id="KW-0472">Membrane</keyword>
<dbReference type="GeneID" id="97538638"/>
<feature type="transmembrane region" description="Helical" evidence="1">
    <location>
        <begin position="21"/>
        <end position="41"/>
    </location>
</feature>
<evidence type="ECO:0000313" key="2">
    <source>
        <dbReference type="EMBL" id="CEJ74927.1"/>
    </source>
</evidence>
<gene>
    <name evidence="2" type="ORF">ATCC9714_28151</name>
</gene>
<keyword evidence="1" id="KW-1133">Transmembrane helix</keyword>
<accession>A0ABM9RS77</accession>
<feature type="transmembrane region" description="Helical" evidence="1">
    <location>
        <begin position="145"/>
        <end position="166"/>
    </location>
</feature>
<reference evidence="2 3" key="1">
    <citation type="submission" date="2014-11" db="EMBL/GenBank/DDBJ databases">
        <authorList>
            <person name="Aslett M.A."/>
            <person name="De Silva N."/>
        </authorList>
    </citation>
    <scope>NUCLEOTIDE SEQUENCE [LARGE SCALE GENOMIC DNA]</scope>
    <source>
        <strain evidence="2 3">ATCC9714</strain>
    </source>
</reference>
<dbReference type="Proteomes" id="UP000032811">
    <property type="component" value="Chromosome 1"/>
</dbReference>
<proteinExistence type="predicted"/>